<organism evidence="1 2">
    <name type="scientific">Corynebacterium liangguodongii</name>
    <dbReference type="NCBI Taxonomy" id="2079535"/>
    <lineage>
        <taxon>Bacteria</taxon>
        <taxon>Bacillati</taxon>
        <taxon>Actinomycetota</taxon>
        <taxon>Actinomycetes</taxon>
        <taxon>Mycobacteriales</taxon>
        <taxon>Corynebacteriaceae</taxon>
        <taxon>Corynebacterium</taxon>
    </lineage>
</organism>
<evidence type="ECO:0000313" key="1">
    <source>
        <dbReference type="EMBL" id="AWB83943.1"/>
    </source>
</evidence>
<accession>A0A2S0WDT7</accession>
<dbReference type="KEGG" id="clia:C3E79_05160"/>
<keyword evidence="2" id="KW-1185">Reference proteome</keyword>
<dbReference type="RefSeq" id="WP_108403952.1">
    <property type="nucleotide sequence ID" value="NZ_CP026948.1"/>
</dbReference>
<protein>
    <submittedName>
        <fullName evidence="1">Uncharacterized protein</fullName>
    </submittedName>
</protein>
<gene>
    <name evidence="1" type="ORF">C3E79_05160</name>
</gene>
<dbReference type="AlphaFoldDB" id="A0A2S0WDT7"/>
<dbReference type="EMBL" id="CP026948">
    <property type="protein sequence ID" value="AWB83943.1"/>
    <property type="molecule type" value="Genomic_DNA"/>
</dbReference>
<sequence>MKTTITRAFVGAVAAAALSFAAAPAAHAQTTDTAETTDQVADTSPIIGVYSAMSDFLSCTYYPMRPWCPNAPDYA</sequence>
<dbReference type="Proteomes" id="UP000244754">
    <property type="component" value="Chromosome"/>
</dbReference>
<reference evidence="2" key="1">
    <citation type="submission" date="2018-01" db="EMBL/GenBank/DDBJ databases">
        <authorList>
            <person name="Li J."/>
        </authorList>
    </citation>
    <scope>NUCLEOTIDE SEQUENCE [LARGE SCALE GENOMIC DNA]</scope>
    <source>
        <strain evidence="2">2184</strain>
    </source>
</reference>
<proteinExistence type="predicted"/>
<evidence type="ECO:0000313" key="2">
    <source>
        <dbReference type="Proteomes" id="UP000244754"/>
    </source>
</evidence>
<name>A0A2S0WDT7_9CORY</name>